<dbReference type="Proteomes" id="UP001229251">
    <property type="component" value="Unassembled WGS sequence"/>
</dbReference>
<proteinExistence type="predicted"/>
<accession>A0AAJ1Q5T2</accession>
<organism evidence="1 2">
    <name type="scientific">Facklamia hominis</name>
    <dbReference type="NCBI Taxonomy" id="178214"/>
    <lineage>
        <taxon>Bacteria</taxon>
        <taxon>Bacillati</taxon>
        <taxon>Bacillota</taxon>
        <taxon>Bacilli</taxon>
        <taxon>Lactobacillales</taxon>
        <taxon>Aerococcaceae</taxon>
        <taxon>Facklamia</taxon>
    </lineage>
</organism>
<dbReference type="RefSeq" id="WP_070609511.1">
    <property type="nucleotide sequence ID" value="NZ_JASOOE010000005.1"/>
</dbReference>
<evidence type="ECO:0000313" key="2">
    <source>
        <dbReference type="Proteomes" id="UP001229251"/>
    </source>
</evidence>
<protein>
    <submittedName>
        <fullName evidence="1">Helix-turn-helix domain-containing protein</fullName>
    </submittedName>
</protein>
<gene>
    <name evidence="1" type="ORF">QP433_03690</name>
</gene>
<reference evidence="1" key="1">
    <citation type="submission" date="2023-05" db="EMBL/GenBank/DDBJ databases">
        <title>Cataloging the Phylogenetic Diversity of Human Bladder Bacteria.</title>
        <authorList>
            <person name="Du J."/>
        </authorList>
    </citation>
    <scope>NUCLEOTIDE SEQUENCE</scope>
    <source>
        <strain evidence="1">UMB1231</strain>
    </source>
</reference>
<dbReference type="AlphaFoldDB" id="A0AAJ1Q5T2"/>
<sequence>MRKDVEKLLHSDLSAYRIAKEGGIPYMTVNDLMNGKSTIDNAKFSTIEKLYNYAISVNKANPID</sequence>
<evidence type="ECO:0000313" key="1">
    <source>
        <dbReference type="EMBL" id="MDK7187076.1"/>
    </source>
</evidence>
<name>A0AAJ1Q5T2_9LACT</name>
<dbReference type="GO" id="GO:0003677">
    <property type="term" value="F:DNA binding"/>
    <property type="evidence" value="ECO:0007669"/>
    <property type="project" value="InterPro"/>
</dbReference>
<dbReference type="EMBL" id="JASOOE010000005">
    <property type="protein sequence ID" value="MDK7187076.1"/>
    <property type="molecule type" value="Genomic_DNA"/>
</dbReference>
<dbReference type="InterPro" id="IPR010982">
    <property type="entry name" value="Lambda_DNA-bd_dom_sf"/>
</dbReference>
<dbReference type="Gene3D" id="1.10.260.40">
    <property type="entry name" value="lambda repressor-like DNA-binding domains"/>
    <property type="match status" value="1"/>
</dbReference>
<comment type="caution">
    <text evidence="1">The sequence shown here is derived from an EMBL/GenBank/DDBJ whole genome shotgun (WGS) entry which is preliminary data.</text>
</comment>